<accession>A0A7G9GLU3</accession>
<name>A0A7G9GLU3_9FIRM</name>
<protein>
    <submittedName>
        <fullName evidence="2">Uncharacterized protein</fullName>
    </submittedName>
</protein>
<sequence>MGKTVTDWINDKCFIVDDLINQLANNKKKPDFMYPTICQYLATGNSYEDIHTRLFENPEEVMVCLERYQEVISKINLITVFIPSIENFCMFMGWTAQVYKQMLNDSPEDIKAVMQMVDDFIIESQMAAGQLGYSKASLTKFRSQIAGNHGQNFVTQKEENDNNKSAGKTKSPEELQRELENMGFKMINQK</sequence>
<evidence type="ECO:0000313" key="2">
    <source>
        <dbReference type="EMBL" id="QNM11775.1"/>
    </source>
</evidence>
<proteinExistence type="predicted"/>
<evidence type="ECO:0000313" key="3">
    <source>
        <dbReference type="Proteomes" id="UP000515856"/>
    </source>
</evidence>
<feature type="compositionally biased region" description="Basic and acidic residues" evidence="1">
    <location>
        <begin position="170"/>
        <end position="180"/>
    </location>
</feature>
<dbReference type="EMBL" id="CP060636">
    <property type="protein sequence ID" value="QNM11775.1"/>
    <property type="molecule type" value="Genomic_DNA"/>
</dbReference>
<feature type="region of interest" description="Disordered" evidence="1">
    <location>
        <begin position="150"/>
        <end position="190"/>
    </location>
</feature>
<dbReference type="Proteomes" id="UP000515856">
    <property type="component" value="Chromosome"/>
</dbReference>
<gene>
    <name evidence="2" type="ORF">H9Q80_16230</name>
</gene>
<evidence type="ECO:0000256" key="1">
    <source>
        <dbReference type="SAM" id="MobiDB-lite"/>
    </source>
</evidence>
<keyword evidence="3" id="KW-1185">Reference proteome</keyword>
<dbReference type="RefSeq" id="WP_117452073.1">
    <property type="nucleotide sequence ID" value="NZ_CP060636.1"/>
</dbReference>
<dbReference type="KEGG" id="ehn:H9Q80_16230"/>
<organism evidence="2 3">
    <name type="scientific">[Eubacterium] hominis</name>
    <dbReference type="NCBI Taxonomy" id="2764325"/>
    <lineage>
        <taxon>Bacteria</taxon>
        <taxon>Bacillati</taxon>
        <taxon>Bacillota</taxon>
        <taxon>Erysipelotrichia</taxon>
        <taxon>Erysipelotrichales</taxon>
        <taxon>Erysipelotrichaceae</taxon>
        <taxon>Amedibacillus</taxon>
    </lineage>
</organism>
<dbReference type="AlphaFoldDB" id="A0A7G9GLU3"/>
<reference evidence="2 3" key="1">
    <citation type="submission" date="2020-08" db="EMBL/GenBank/DDBJ databases">
        <authorList>
            <person name="Liu C."/>
            <person name="Sun Q."/>
        </authorList>
    </citation>
    <scope>NUCLEOTIDE SEQUENCE [LARGE SCALE GENOMIC DNA]</scope>
    <source>
        <strain evidence="2 3">NSJ-61</strain>
    </source>
</reference>